<organism evidence="2 3">
    <name type="scientific">Beauveria bassiana</name>
    <name type="common">White muscardine disease fungus</name>
    <name type="synonym">Tritirachium shiotae</name>
    <dbReference type="NCBI Taxonomy" id="176275"/>
    <lineage>
        <taxon>Eukaryota</taxon>
        <taxon>Fungi</taxon>
        <taxon>Dikarya</taxon>
        <taxon>Ascomycota</taxon>
        <taxon>Pezizomycotina</taxon>
        <taxon>Sordariomycetes</taxon>
        <taxon>Hypocreomycetidae</taxon>
        <taxon>Hypocreales</taxon>
        <taxon>Cordycipitaceae</taxon>
        <taxon>Beauveria</taxon>
    </lineage>
</organism>
<proteinExistence type="predicted"/>
<protein>
    <submittedName>
        <fullName evidence="2">Uncharacterized protein</fullName>
    </submittedName>
</protein>
<name>A0A2N6P0B6_BEABA</name>
<reference evidence="2 3" key="1">
    <citation type="journal article" date="2016" name="Appl. Microbiol. Biotechnol.">
        <title>Characterization of T-DNA insertion mutants with decreased virulence in the entomopathogenic fungus Beauveria bassiana JEF-007.</title>
        <authorList>
            <person name="Kim S."/>
            <person name="Lee S.J."/>
            <person name="Nai Y.S."/>
            <person name="Yu J.S."/>
            <person name="Lee M.R."/>
            <person name="Yang Y.T."/>
            <person name="Kim J.S."/>
        </authorList>
    </citation>
    <scope>NUCLEOTIDE SEQUENCE [LARGE SCALE GENOMIC DNA]</scope>
    <source>
        <strain evidence="2 3">JEF-007</strain>
    </source>
</reference>
<dbReference type="Proteomes" id="UP000235728">
    <property type="component" value="Unassembled WGS sequence"/>
</dbReference>
<dbReference type="AlphaFoldDB" id="A0A2N6P0B6"/>
<sequence length="82" mass="8896">MADGSSLLRVDPFLKSCASFISSCHTETLPKLAVEATLYPARIGAKTSRAELEYSMVDQGGSTSDTFGSRKRQSTIIPQVKR</sequence>
<accession>A0A2N6P0B6</accession>
<evidence type="ECO:0000313" key="2">
    <source>
        <dbReference type="EMBL" id="PMB72940.1"/>
    </source>
</evidence>
<gene>
    <name evidence="2" type="ORF">BM221_000357</name>
</gene>
<comment type="caution">
    <text evidence="2">The sequence shown here is derived from an EMBL/GenBank/DDBJ whole genome shotgun (WGS) entry which is preliminary data.</text>
</comment>
<evidence type="ECO:0000313" key="3">
    <source>
        <dbReference type="Proteomes" id="UP000235728"/>
    </source>
</evidence>
<evidence type="ECO:0000256" key="1">
    <source>
        <dbReference type="SAM" id="MobiDB-lite"/>
    </source>
</evidence>
<dbReference type="EMBL" id="MRVG01000001">
    <property type="protein sequence ID" value="PMB72940.1"/>
    <property type="molecule type" value="Genomic_DNA"/>
</dbReference>
<feature type="region of interest" description="Disordered" evidence="1">
    <location>
        <begin position="59"/>
        <end position="82"/>
    </location>
</feature>